<feature type="transmembrane region" description="Helical" evidence="1">
    <location>
        <begin position="29"/>
        <end position="51"/>
    </location>
</feature>
<dbReference type="EMBL" id="KZ826352">
    <property type="protein sequence ID" value="PYI06072.1"/>
    <property type="molecule type" value="Genomic_DNA"/>
</dbReference>
<keyword evidence="1" id="KW-0812">Transmembrane</keyword>
<evidence type="ECO:0000256" key="1">
    <source>
        <dbReference type="SAM" id="Phobius"/>
    </source>
</evidence>
<dbReference type="Proteomes" id="UP000248423">
    <property type="component" value="Unassembled WGS sequence"/>
</dbReference>
<organism evidence="2 3">
    <name type="scientific">Aspergillus sclerotiicarbonarius (strain CBS 121057 / IBT 28362)</name>
    <dbReference type="NCBI Taxonomy" id="1448318"/>
    <lineage>
        <taxon>Eukaryota</taxon>
        <taxon>Fungi</taxon>
        <taxon>Dikarya</taxon>
        <taxon>Ascomycota</taxon>
        <taxon>Pezizomycotina</taxon>
        <taxon>Eurotiomycetes</taxon>
        <taxon>Eurotiomycetidae</taxon>
        <taxon>Eurotiales</taxon>
        <taxon>Aspergillaceae</taxon>
        <taxon>Aspergillus</taxon>
        <taxon>Aspergillus subgen. Circumdati</taxon>
    </lineage>
</organism>
<name>A0A319E7G5_ASPSB</name>
<keyword evidence="1" id="KW-1133">Transmembrane helix</keyword>
<keyword evidence="1" id="KW-0472">Membrane</keyword>
<gene>
    <name evidence="2" type="ORF">BO78DRAFT_418964</name>
</gene>
<reference evidence="2 3" key="1">
    <citation type="submission" date="2018-02" db="EMBL/GenBank/DDBJ databases">
        <title>The genomes of Aspergillus section Nigri reveals drivers in fungal speciation.</title>
        <authorList>
            <consortium name="DOE Joint Genome Institute"/>
            <person name="Vesth T.C."/>
            <person name="Nybo J."/>
            <person name="Theobald S."/>
            <person name="Brandl J."/>
            <person name="Frisvad J.C."/>
            <person name="Nielsen K.F."/>
            <person name="Lyhne E.K."/>
            <person name="Kogle M.E."/>
            <person name="Kuo A."/>
            <person name="Riley R."/>
            <person name="Clum A."/>
            <person name="Nolan M."/>
            <person name="Lipzen A."/>
            <person name="Salamov A."/>
            <person name="Henrissat B."/>
            <person name="Wiebenga A."/>
            <person name="De vries R.P."/>
            <person name="Grigoriev I.V."/>
            <person name="Mortensen U.H."/>
            <person name="Andersen M.R."/>
            <person name="Baker S.E."/>
        </authorList>
    </citation>
    <scope>NUCLEOTIDE SEQUENCE [LARGE SCALE GENOMIC DNA]</scope>
    <source>
        <strain evidence="2 3">CBS 121057</strain>
    </source>
</reference>
<evidence type="ECO:0000313" key="3">
    <source>
        <dbReference type="Proteomes" id="UP000248423"/>
    </source>
</evidence>
<dbReference type="VEuPathDB" id="FungiDB:BO78DRAFT_418964"/>
<accession>A0A319E7G5</accession>
<dbReference type="AlphaFoldDB" id="A0A319E7G5"/>
<evidence type="ECO:0000313" key="2">
    <source>
        <dbReference type="EMBL" id="PYI06072.1"/>
    </source>
</evidence>
<keyword evidence="3" id="KW-1185">Reference proteome</keyword>
<protein>
    <submittedName>
        <fullName evidence="2">Uncharacterized protein</fullName>
    </submittedName>
</protein>
<proteinExistence type="predicted"/>
<sequence>MLQLPEAEAPGNSAECLTANQSPGANFEAVSGAAAFFACPLGPSITFPVFLRILRRLLHCRESAATYPKSRPRNTTRTYPLQTKENSRRKRVEDRKRFFVSPSSVSFQMHIYATHSGSTCTGQTQCCPQAVVDVAGPHIYKSRIIST</sequence>